<keyword evidence="7" id="KW-1185">Reference proteome</keyword>
<dbReference type="InterPro" id="IPR001503">
    <property type="entry name" value="Glyco_trans_10"/>
</dbReference>
<proteinExistence type="inferred from homology"/>
<dbReference type="OrthoDB" id="9791032at2"/>
<comment type="caution">
    <text evidence="6">The sequence shown here is derived from an EMBL/GenBank/DDBJ whole genome shotgun (WGS) entry which is preliminary data.</text>
</comment>
<reference evidence="6 7" key="1">
    <citation type="submission" date="2018-07" db="EMBL/GenBank/DDBJ databases">
        <title>Leeuwenhoekiella genomics.</title>
        <authorList>
            <person name="Tahon G."/>
            <person name="Willems A."/>
        </authorList>
    </citation>
    <scope>NUCLEOTIDE SEQUENCE [LARGE SCALE GENOMIC DNA]</scope>
    <source>
        <strain evidence="6 7">LMG 22550</strain>
    </source>
</reference>
<dbReference type="PANTHER" id="PTHR11929:SF194">
    <property type="entry name" value="ALPHA-(1,3)-FUCOSYLTRANSFERASE 10"/>
    <property type="match status" value="1"/>
</dbReference>
<comment type="similarity">
    <text evidence="1">Belongs to the glycosyltransferase 10 family.</text>
</comment>
<dbReference type="Pfam" id="PF00852">
    <property type="entry name" value="Glyco_transf_10"/>
    <property type="match status" value="1"/>
</dbReference>
<feature type="domain" description="Alpha-(1,3)-fucosyltransferase FucT N-terminal" evidence="5">
    <location>
        <begin position="5"/>
        <end position="92"/>
    </location>
</feature>
<dbReference type="GO" id="GO:0016020">
    <property type="term" value="C:membrane"/>
    <property type="evidence" value="ECO:0007669"/>
    <property type="project" value="InterPro"/>
</dbReference>
<sequence length="319" mass="37997">MILKIDFVDFWKYFDKKDNPFFKILSQYFEVKIDKDPDILFYSCYGWDYLNYKCPRIYYTAENKAVDFTGADFGFSFRFSKNRKHYRFPFYAYIIYQDNLLPVLTRKLSYDQAREAWNSKDKFCCMVISNSNAPKRISFFENLSLYKKVDSGGGYLNNIGFRIQNKINFITDYKFVLSFENESFRGYTTEKIIHALQVNSIPIYWGDPSINDEFNSKRFLNLADFESEEDLINKILNILSDEQEAINILTEPVFKNEELPKALNFKNFELFLLNAVRESLKIKPVAITYKRHLHKLKILTVKFKKKVFFLKKKLRINGS</sequence>
<evidence type="ECO:0000256" key="2">
    <source>
        <dbReference type="ARBA" id="ARBA00022676"/>
    </source>
</evidence>
<name>A0A4Q0PEI4_9FLAO</name>
<evidence type="ECO:0000256" key="3">
    <source>
        <dbReference type="ARBA" id="ARBA00022679"/>
    </source>
</evidence>
<keyword evidence="3 6" id="KW-0808">Transferase</keyword>
<evidence type="ECO:0000313" key="7">
    <source>
        <dbReference type="Proteomes" id="UP000289238"/>
    </source>
</evidence>
<evidence type="ECO:0000256" key="1">
    <source>
        <dbReference type="ARBA" id="ARBA00008919"/>
    </source>
</evidence>
<organism evidence="6 7">
    <name type="scientific">Leeuwenhoekiella aequorea</name>
    <dbReference type="NCBI Taxonomy" id="283736"/>
    <lineage>
        <taxon>Bacteria</taxon>
        <taxon>Pseudomonadati</taxon>
        <taxon>Bacteroidota</taxon>
        <taxon>Flavobacteriia</taxon>
        <taxon>Flavobacteriales</taxon>
        <taxon>Flavobacteriaceae</taxon>
        <taxon>Leeuwenhoekiella</taxon>
    </lineage>
</organism>
<dbReference type="RefSeq" id="WP_128756615.1">
    <property type="nucleotide sequence ID" value="NZ_QOVM01000001.1"/>
</dbReference>
<dbReference type="Pfam" id="PF18025">
    <property type="entry name" value="FucT_N"/>
    <property type="match status" value="1"/>
</dbReference>
<dbReference type="SUPFAM" id="SSF53756">
    <property type="entry name" value="UDP-Glycosyltransferase/glycogen phosphorylase"/>
    <property type="match status" value="1"/>
</dbReference>
<evidence type="ECO:0000259" key="4">
    <source>
        <dbReference type="Pfam" id="PF00852"/>
    </source>
</evidence>
<evidence type="ECO:0000313" key="6">
    <source>
        <dbReference type="EMBL" id="RXG24906.1"/>
    </source>
</evidence>
<dbReference type="InterPro" id="IPR038577">
    <property type="entry name" value="GT10-like_C_sf"/>
</dbReference>
<gene>
    <name evidence="6" type="ORF">DSM00_702</name>
</gene>
<keyword evidence="2 6" id="KW-0328">Glycosyltransferase</keyword>
<protein>
    <submittedName>
        <fullName evidence="6">Glycosyl transferase family 10 (Putative fucosyltransferase)</fullName>
    </submittedName>
</protein>
<accession>A0A4Q0PEI4</accession>
<dbReference type="InterPro" id="IPR055270">
    <property type="entry name" value="Glyco_tran_10_C"/>
</dbReference>
<dbReference type="Proteomes" id="UP000289238">
    <property type="component" value="Unassembled WGS sequence"/>
</dbReference>
<dbReference type="PANTHER" id="PTHR11929">
    <property type="entry name" value="ALPHA- 1,3 -FUCOSYLTRANSFERASE"/>
    <property type="match status" value="1"/>
</dbReference>
<dbReference type="InterPro" id="IPR041058">
    <property type="entry name" value="FucT_N"/>
</dbReference>
<feature type="domain" description="Fucosyltransferase C-terminal" evidence="4">
    <location>
        <begin position="117"/>
        <end position="243"/>
    </location>
</feature>
<dbReference type="AlphaFoldDB" id="A0A4Q0PEI4"/>
<dbReference type="GO" id="GO:0008417">
    <property type="term" value="F:fucosyltransferase activity"/>
    <property type="evidence" value="ECO:0007669"/>
    <property type="project" value="InterPro"/>
</dbReference>
<dbReference type="Gene3D" id="3.40.50.11660">
    <property type="entry name" value="Glycosyl transferase family 10, C-terminal domain"/>
    <property type="match status" value="1"/>
</dbReference>
<dbReference type="EMBL" id="QOVM01000001">
    <property type="protein sequence ID" value="RXG24906.1"/>
    <property type="molecule type" value="Genomic_DNA"/>
</dbReference>
<evidence type="ECO:0000259" key="5">
    <source>
        <dbReference type="Pfam" id="PF18025"/>
    </source>
</evidence>